<dbReference type="Proteomes" id="UP000076858">
    <property type="component" value="Unassembled WGS sequence"/>
</dbReference>
<keyword evidence="3" id="KW-1185">Reference proteome</keyword>
<dbReference type="AlphaFoldDB" id="A0A162C841"/>
<keyword evidence="1" id="KW-0472">Membrane</keyword>
<evidence type="ECO:0000313" key="3">
    <source>
        <dbReference type="Proteomes" id="UP000076858"/>
    </source>
</evidence>
<evidence type="ECO:0000256" key="1">
    <source>
        <dbReference type="SAM" id="Phobius"/>
    </source>
</evidence>
<reference evidence="2 3" key="1">
    <citation type="submission" date="2016-03" db="EMBL/GenBank/DDBJ databases">
        <title>EvidentialGene: Evidence-directed Construction of Genes on Genomes.</title>
        <authorList>
            <person name="Gilbert D.G."/>
            <person name="Choi J.-H."/>
            <person name="Mockaitis K."/>
            <person name="Colbourne J."/>
            <person name="Pfrender M."/>
        </authorList>
    </citation>
    <scope>NUCLEOTIDE SEQUENCE [LARGE SCALE GENOMIC DNA]</scope>
    <source>
        <strain evidence="2 3">Xinb3</strain>
        <tissue evidence="2">Complete organism</tissue>
    </source>
</reference>
<name>A0A162C841_9CRUS</name>
<accession>A0A162C841</accession>
<comment type="caution">
    <text evidence="2">The sequence shown here is derived from an EMBL/GenBank/DDBJ whole genome shotgun (WGS) entry which is preliminary data.</text>
</comment>
<keyword evidence="1" id="KW-1133">Transmembrane helix</keyword>
<dbReference type="EMBL" id="LRGB01005658">
    <property type="protein sequence ID" value="KZS01971.1"/>
    <property type="molecule type" value="Genomic_DNA"/>
</dbReference>
<sequence length="69" mass="8306">MDDLSKDQLRIAIRIIAIFMLYPINCHNYTVFNLDLYFDLYFKLPVLKPVLPTNFWRYLYTRATSLPLC</sequence>
<feature type="transmembrane region" description="Helical" evidence="1">
    <location>
        <begin position="12"/>
        <end position="32"/>
    </location>
</feature>
<keyword evidence="1" id="KW-0812">Transmembrane</keyword>
<evidence type="ECO:0000313" key="2">
    <source>
        <dbReference type="EMBL" id="KZS01971.1"/>
    </source>
</evidence>
<organism evidence="2 3">
    <name type="scientific">Daphnia magna</name>
    <dbReference type="NCBI Taxonomy" id="35525"/>
    <lineage>
        <taxon>Eukaryota</taxon>
        <taxon>Metazoa</taxon>
        <taxon>Ecdysozoa</taxon>
        <taxon>Arthropoda</taxon>
        <taxon>Crustacea</taxon>
        <taxon>Branchiopoda</taxon>
        <taxon>Diplostraca</taxon>
        <taxon>Cladocera</taxon>
        <taxon>Anomopoda</taxon>
        <taxon>Daphniidae</taxon>
        <taxon>Daphnia</taxon>
    </lineage>
</organism>
<gene>
    <name evidence="2" type="ORF">APZ42_001172</name>
</gene>
<protein>
    <submittedName>
        <fullName evidence="2">Uncharacterized protein</fullName>
    </submittedName>
</protein>
<proteinExistence type="predicted"/>